<keyword evidence="2" id="KW-0347">Helicase</keyword>
<keyword evidence="2" id="KW-0378">Hydrolase</keyword>
<feature type="region of interest" description="Disordered" evidence="1">
    <location>
        <begin position="1"/>
        <end position="23"/>
    </location>
</feature>
<accession>A0A9W8XMA6</accession>
<protein>
    <submittedName>
        <fullName evidence="2">DNA helicase rad5</fullName>
    </submittedName>
</protein>
<evidence type="ECO:0000313" key="3">
    <source>
        <dbReference type="Proteomes" id="UP001140513"/>
    </source>
</evidence>
<dbReference type="Gene3D" id="3.40.50.10810">
    <property type="entry name" value="Tandem AAA-ATPase domain"/>
    <property type="match status" value="1"/>
</dbReference>
<name>A0A9W8XMA6_9PLEO</name>
<keyword evidence="2" id="KW-0067">ATP-binding</keyword>
<sequence length="234" mass="26265">MASAKISVGDIPRHNQRTPQAGDPLGILAAMQDFPEPRNLDSDENTTEKSRKRKERFFQGSVYQAIENGRNTPFGDQIWAASNYDWVHRLEPPVLLEAKSPIRLNDYQRHLLNRILYALFVSECGALLSLGTELDKTHRVIIAGESAKGIESSIGLLASDVVITTYQTLEAEYEEREKALKDSVRRDCHCPLMDLFWLALVLDESHTATKQTIITSQPVVAINAKFRVAIMGTE</sequence>
<reference evidence="2" key="1">
    <citation type="submission" date="2022-10" db="EMBL/GenBank/DDBJ databases">
        <title>Tapping the CABI collections for fungal endophytes: first genome assemblies for Collariella, Neodidymelliopsis, Ascochyta clinopodiicola, Didymella pomorum, Didymosphaeria variabile, Neocosmospora piperis and Neocucurbitaria cava.</title>
        <authorList>
            <person name="Hill R."/>
        </authorList>
    </citation>
    <scope>NUCLEOTIDE SEQUENCE</scope>
    <source>
        <strain evidence="2">IMI 356815</strain>
    </source>
</reference>
<organism evidence="2 3">
    <name type="scientific">Didymosphaeria variabile</name>
    <dbReference type="NCBI Taxonomy" id="1932322"/>
    <lineage>
        <taxon>Eukaryota</taxon>
        <taxon>Fungi</taxon>
        <taxon>Dikarya</taxon>
        <taxon>Ascomycota</taxon>
        <taxon>Pezizomycotina</taxon>
        <taxon>Dothideomycetes</taxon>
        <taxon>Pleosporomycetidae</taxon>
        <taxon>Pleosporales</taxon>
        <taxon>Massarineae</taxon>
        <taxon>Didymosphaeriaceae</taxon>
        <taxon>Didymosphaeria</taxon>
    </lineage>
</organism>
<dbReference type="EMBL" id="JAPEUX010000005">
    <property type="protein sequence ID" value="KAJ4352505.1"/>
    <property type="molecule type" value="Genomic_DNA"/>
</dbReference>
<comment type="caution">
    <text evidence="2">The sequence shown here is derived from an EMBL/GenBank/DDBJ whole genome shotgun (WGS) entry which is preliminary data.</text>
</comment>
<evidence type="ECO:0000256" key="1">
    <source>
        <dbReference type="SAM" id="MobiDB-lite"/>
    </source>
</evidence>
<dbReference type="AlphaFoldDB" id="A0A9W8XMA6"/>
<dbReference type="InterPro" id="IPR038718">
    <property type="entry name" value="SNF2-like_sf"/>
</dbReference>
<keyword evidence="3" id="KW-1185">Reference proteome</keyword>
<evidence type="ECO:0000313" key="2">
    <source>
        <dbReference type="EMBL" id="KAJ4352505.1"/>
    </source>
</evidence>
<dbReference type="GO" id="GO:0004386">
    <property type="term" value="F:helicase activity"/>
    <property type="evidence" value="ECO:0007669"/>
    <property type="project" value="UniProtKB-KW"/>
</dbReference>
<dbReference type="GeneID" id="80911384"/>
<dbReference type="Proteomes" id="UP001140513">
    <property type="component" value="Unassembled WGS sequence"/>
</dbReference>
<keyword evidence="2" id="KW-0547">Nucleotide-binding</keyword>
<dbReference type="RefSeq" id="XP_056070861.1">
    <property type="nucleotide sequence ID" value="XM_056216614.1"/>
</dbReference>
<gene>
    <name evidence="2" type="primary">RAD5_2</name>
    <name evidence="2" type="ORF">N0V89_007854</name>
</gene>
<proteinExistence type="predicted"/>